<dbReference type="Pfam" id="PF06965">
    <property type="entry name" value="Na_H_antiport_1"/>
    <property type="match status" value="1"/>
</dbReference>
<keyword evidence="6" id="KW-0813">Transport</keyword>
<keyword evidence="4 6" id="KW-1133">Transmembrane helix</keyword>
<name>A0A6F8VDU9_9PROT</name>
<evidence type="ECO:0000256" key="6">
    <source>
        <dbReference type="HAMAP-Rule" id="MF_01844"/>
    </source>
</evidence>
<evidence type="ECO:0000256" key="2">
    <source>
        <dbReference type="ARBA" id="ARBA00022475"/>
    </source>
</evidence>
<organism evidence="9 10">
    <name type="scientific">Sulfurimicrobium lacus</name>
    <dbReference type="NCBI Taxonomy" id="2715678"/>
    <lineage>
        <taxon>Bacteria</taxon>
        <taxon>Pseudomonadati</taxon>
        <taxon>Pseudomonadota</taxon>
        <taxon>Betaproteobacteria</taxon>
        <taxon>Nitrosomonadales</taxon>
        <taxon>Sulfuricellaceae</taxon>
        <taxon>Sulfurimicrobium</taxon>
    </lineage>
</organism>
<comment type="function">
    <text evidence="6">Na(+)/H(+) antiporter that extrudes sodium in exchange for external protons.</text>
</comment>
<feature type="transmembrane region" description="Helical" evidence="6">
    <location>
        <begin position="293"/>
        <end position="311"/>
    </location>
</feature>
<comment type="catalytic activity">
    <reaction evidence="6">
        <text>Na(+)(in) + 2 H(+)(out) = Na(+)(out) + 2 H(+)(in)</text>
        <dbReference type="Rhea" id="RHEA:29251"/>
        <dbReference type="ChEBI" id="CHEBI:15378"/>
        <dbReference type="ChEBI" id="CHEBI:29101"/>
    </reaction>
</comment>
<dbReference type="InterPro" id="IPR004670">
    <property type="entry name" value="NhaA"/>
</dbReference>
<dbReference type="InterPro" id="IPR036249">
    <property type="entry name" value="Thioredoxin-like_sf"/>
</dbReference>
<dbReference type="Gene3D" id="1.20.1530.10">
    <property type="entry name" value="Na+/H+ antiporter like domain"/>
    <property type="match status" value="1"/>
</dbReference>
<feature type="transmembrane region" description="Helical" evidence="6">
    <location>
        <begin position="403"/>
        <end position="431"/>
    </location>
</feature>
<feature type="transmembrane region" description="Helical" evidence="6">
    <location>
        <begin position="198"/>
        <end position="224"/>
    </location>
</feature>
<feature type="transmembrane region" description="Helical" evidence="6">
    <location>
        <begin position="348"/>
        <end position="369"/>
    </location>
</feature>
<sequence length="625" mass="66695">MSTKQDSPSAKIHHHATGTGHLDRPVDDVRDHVLGPNNAPITLVEYGSYDCPHCRAANERITEVRGQLGDRLRYVFRHRPLVGNELARPAAELAESAPNHALFWDAHVALMTRSDKLSEDDLHAVAETLGLPQLDGETLQATTEQARERVDLDIESALASGVHMTPTFFINGRRYDGPWDESSFTDAMLRSLGHRVRTAALTFASWAPSAGVLLLLATLLAVALTNSGWGRDFEAFWQTELSIAFDGSEFRMSLLHWVNDALLTIFFLVVGLEVKREFTIGHLSSRRAAALPVAAAIGGMTVPAILYLSIIPSGPWSMGWGVPMATDTAFAVALVAMMGARVPVDLRIFLTAAAIVDDIGAIVVVAMFYSGDLHYSYLVGAAAITAGLMLLNRAGIYSVSPYLLAGVALWACVHASGLDATLAGIMLAALIPTRPPPDFKTLAMQADAILTTEAQHRGEQLRRGPSIPALEALDAIHDRLESPADRLLRNVAPRSSYLVLPIFALANAGVATGTDIFSAHGMLALAIAAGLTIGKPLGFILASVLAVKLGIAHKPKTYTWRQLGGAGALAGIGFTMSLFIAGQAFPVAEDFAVAKIAVFAASVLSAVLGVTVLWRAHARNTGHVE</sequence>
<evidence type="ECO:0000313" key="9">
    <source>
        <dbReference type="EMBL" id="BCB27854.1"/>
    </source>
</evidence>
<keyword evidence="6" id="KW-0739">Sodium transport</keyword>
<dbReference type="InterPro" id="IPR012336">
    <property type="entry name" value="Thioredoxin-like_fold"/>
</dbReference>
<dbReference type="HAMAP" id="MF_01844">
    <property type="entry name" value="NhaA"/>
    <property type="match status" value="1"/>
</dbReference>
<protein>
    <recommendedName>
        <fullName evidence="6">Na(+)/H(+) antiporter NhaA</fullName>
    </recommendedName>
    <alternativeName>
        <fullName evidence="6">Sodium/proton antiporter NhaA</fullName>
    </alternativeName>
</protein>
<dbReference type="RefSeq" id="WP_173066236.1">
    <property type="nucleotide sequence ID" value="NZ_AP022853.1"/>
</dbReference>
<keyword evidence="2 6" id="KW-1003">Cell membrane</keyword>
<feature type="transmembrane region" description="Helical" evidence="6">
    <location>
        <begin position="523"/>
        <end position="551"/>
    </location>
</feature>
<evidence type="ECO:0000256" key="3">
    <source>
        <dbReference type="ARBA" id="ARBA00022692"/>
    </source>
</evidence>
<reference evidence="10" key="1">
    <citation type="submission" date="2020-03" db="EMBL/GenBank/DDBJ databases">
        <title>Complete genome sequence of sulfur-oxidizing bacterium skT11.</title>
        <authorList>
            <person name="Kanda M."/>
            <person name="Kojima H."/>
            <person name="Fukui M."/>
        </authorList>
    </citation>
    <scope>NUCLEOTIDE SEQUENCE [LARGE SCALE GENOMIC DNA]</scope>
    <source>
        <strain evidence="10">skT11</strain>
    </source>
</reference>
<dbReference type="PANTHER" id="PTHR30341">
    <property type="entry name" value="SODIUM ION/PROTON ANTIPORTER NHAA-RELATED"/>
    <property type="match status" value="1"/>
</dbReference>
<keyword evidence="6" id="KW-0915">Sodium</keyword>
<dbReference type="AlphaFoldDB" id="A0A6F8VDU9"/>
<dbReference type="EMBL" id="AP022853">
    <property type="protein sequence ID" value="BCB27854.1"/>
    <property type="molecule type" value="Genomic_DNA"/>
</dbReference>
<dbReference type="NCBIfam" id="TIGR00773">
    <property type="entry name" value="NhaA"/>
    <property type="match status" value="1"/>
</dbReference>
<keyword evidence="3 6" id="KW-0812">Transmembrane</keyword>
<accession>A0A6F8VDU9</accession>
<evidence type="ECO:0000256" key="4">
    <source>
        <dbReference type="ARBA" id="ARBA00022989"/>
    </source>
</evidence>
<feature type="region of interest" description="Disordered" evidence="7">
    <location>
        <begin position="1"/>
        <end position="31"/>
    </location>
</feature>
<dbReference type="GO" id="GO:0006885">
    <property type="term" value="P:regulation of pH"/>
    <property type="evidence" value="ECO:0007669"/>
    <property type="project" value="UniProtKB-UniRule"/>
</dbReference>
<evidence type="ECO:0000256" key="7">
    <source>
        <dbReference type="SAM" id="MobiDB-lite"/>
    </source>
</evidence>
<feature type="transmembrane region" description="Helical" evidence="6">
    <location>
        <begin position="563"/>
        <end position="585"/>
    </location>
</feature>
<keyword evidence="6" id="KW-0050">Antiport</keyword>
<comment type="subcellular location">
    <subcellularLocation>
        <location evidence="1">Cell inner membrane</location>
        <topology evidence="1">Multi-pass membrane protein</topology>
    </subcellularLocation>
    <subcellularLocation>
        <location evidence="6">Cell membrane</location>
        <topology evidence="6">Multi-pass membrane protein</topology>
    </subcellularLocation>
</comment>
<feature type="transmembrane region" description="Helical" evidence="6">
    <location>
        <begin position="254"/>
        <end position="272"/>
    </location>
</feature>
<dbReference type="GO" id="GO:0015385">
    <property type="term" value="F:sodium:proton antiporter activity"/>
    <property type="evidence" value="ECO:0007669"/>
    <property type="project" value="UniProtKB-UniRule"/>
</dbReference>
<feature type="domain" description="Thioredoxin-like fold" evidence="8">
    <location>
        <begin position="30"/>
        <end position="185"/>
    </location>
</feature>
<feature type="compositionally biased region" description="Basic and acidic residues" evidence="7">
    <location>
        <begin position="21"/>
        <end position="31"/>
    </location>
</feature>
<gene>
    <name evidence="6" type="primary">nhaA</name>
    <name evidence="9" type="ORF">SKTS_27400</name>
</gene>
<dbReference type="PANTHER" id="PTHR30341:SF0">
    <property type="entry name" value="NA(+)_H(+) ANTIPORTER NHAA"/>
    <property type="match status" value="1"/>
</dbReference>
<dbReference type="InterPro" id="IPR023171">
    <property type="entry name" value="Na/H_antiporter_dom_sf"/>
</dbReference>
<dbReference type="GO" id="GO:0005886">
    <property type="term" value="C:plasma membrane"/>
    <property type="evidence" value="ECO:0007669"/>
    <property type="project" value="UniProtKB-SubCell"/>
</dbReference>
<proteinExistence type="inferred from homology"/>
<keyword evidence="10" id="KW-1185">Reference proteome</keyword>
<comment type="similarity">
    <text evidence="6">Belongs to the NhaA Na(+)/H(+) (TC 2.A.33) antiporter family.</text>
</comment>
<evidence type="ECO:0000259" key="8">
    <source>
        <dbReference type="Pfam" id="PF13462"/>
    </source>
</evidence>
<feature type="transmembrane region" description="Helical" evidence="6">
    <location>
        <begin position="375"/>
        <end position="391"/>
    </location>
</feature>
<evidence type="ECO:0000256" key="5">
    <source>
        <dbReference type="ARBA" id="ARBA00023136"/>
    </source>
</evidence>
<keyword evidence="6" id="KW-0406">Ion transport</keyword>
<evidence type="ECO:0000256" key="1">
    <source>
        <dbReference type="ARBA" id="ARBA00004429"/>
    </source>
</evidence>
<keyword evidence="5 6" id="KW-0472">Membrane</keyword>
<evidence type="ECO:0000313" key="10">
    <source>
        <dbReference type="Proteomes" id="UP000502260"/>
    </source>
</evidence>
<feature type="transmembrane region" description="Helical" evidence="6">
    <location>
        <begin position="591"/>
        <end position="614"/>
    </location>
</feature>
<dbReference type="Pfam" id="PF13462">
    <property type="entry name" value="Thioredoxin_4"/>
    <property type="match status" value="1"/>
</dbReference>
<dbReference type="Proteomes" id="UP000502260">
    <property type="component" value="Chromosome"/>
</dbReference>
<dbReference type="SUPFAM" id="SSF52833">
    <property type="entry name" value="Thioredoxin-like"/>
    <property type="match status" value="1"/>
</dbReference>
<dbReference type="KEGG" id="slac:SKTS_27400"/>
<dbReference type="Gene3D" id="3.40.30.10">
    <property type="entry name" value="Glutaredoxin"/>
    <property type="match status" value="1"/>
</dbReference>